<feature type="transmembrane region" description="Helical" evidence="2">
    <location>
        <begin position="110"/>
        <end position="129"/>
    </location>
</feature>
<organism evidence="3 4">
    <name type="scientific">Romanomermis culicivorax</name>
    <name type="common">Nematode worm</name>
    <dbReference type="NCBI Taxonomy" id="13658"/>
    <lineage>
        <taxon>Eukaryota</taxon>
        <taxon>Metazoa</taxon>
        <taxon>Ecdysozoa</taxon>
        <taxon>Nematoda</taxon>
        <taxon>Enoplea</taxon>
        <taxon>Dorylaimia</taxon>
        <taxon>Mermithida</taxon>
        <taxon>Mermithoidea</taxon>
        <taxon>Mermithidae</taxon>
        <taxon>Romanomermis</taxon>
    </lineage>
</organism>
<dbReference type="WBParaSite" id="nRc.2.0.1.t14325-RA">
    <property type="protein sequence ID" value="nRc.2.0.1.t14325-RA"/>
    <property type="gene ID" value="nRc.2.0.1.g14325"/>
</dbReference>
<evidence type="ECO:0000313" key="3">
    <source>
        <dbReference type="Proteomes" id="UP000887565"/>
    </source>
</evidence>
<accession>A0A915IKH6</accession>
<proteinExistence type="predicted"/>
<protein>
    <submittedName>
        <fullName evidence="4">Uncharacterized protein</fullName>
    </submittedName>
</protein>
<evidence type="ECO:0000256" key="1">
    <source>
        <dbReference type="SAM" id="MobiDB-lite"/>
    </source>
</evidence>
<keyword evidence="2" id="KW-1133">Transmembrane helix</keyword>
<keyword evidence="2" id="KW-0472">Membrane</keyword>
<feature type="region of interest" description="Disordered" evidence="1">
    <location>
        <begin position="1"/>
        <end position="29"/>
    </location>
</feature>
<keyword evidence="3" id="KW-1185">Reference proteome</keyword>
<keyword evidence="2" id="KW-0812">Transmembrane</keyword>
<reference evidence="4" key="1">
    <citation type="submission" date="2022-11" db="UniProtKB">
        <authorList>
            <consortium name="WormBaseParasite"/>
        </authorList>
    </citation>
    <scope>IDENTIFICATION</scope>
</reference>
<evidence type="ECO:0000256" key="2">
    <source>
        <dbReference type="SAM" id="Phobius"/>
    </source>
</evidence>
<dbReference type="Proteomes" id="UP000887565">
    <property type="component" value="Unplaced"/>
</dbReference>
<sequence length="163" mass="17767">MLAQEHRTAGFNADMPNHHPNGRPSNAQSLSWTSVDEIGHLQQEMAWLIAHVAKLTAKQCSPAPKRQCHLSIHPCKSSPSASAHREHSFKCAPFMDFAHTARLIARPSVLSVRSLITTLPMVVAVIFVVCMPTPPTSVSVIGPAQIVVKCECIEPLPVHSTVR</sequence>
<name>A0A915IKH6_ROMCU</name>
<evidence type="ECO:0000313" key="4">
    <source>
        <dbReference type="WBParaSite" id="nRc.2.0.1.t14325-RA"/>
    </source>
</evidence>
<dbReference type="AlphaFoldDB" id="A0A915IKH6"/>